<feature type="region of interest" description="Disordered" evidence="11">
    <location>
        <begin position="847"/>
        <end position="905"/>
    </location>
</feature>
<evidence type="ECO:0000256" key="5">
    <source>
        <dbReference type="ARBA" id="ARBA00022835"/>
    </source>
</evidence>
<evidence type="ECO:0000259" key="12">
    <source>
        <dbReference type="PROSITE" id="PS50967"/>
    </source>
</evidence>
<keyword evidence="4" id="KW-0378">Hydrolase</keyword>
<feature type="compositionally biased region" description="Basic and acidic residues" evidence="11">
    <location>
        <begin position="790"/>
        <end position="799"/>
    </location>
</feature>
<feature type="coiled-coil region" evidence="10">
    <location>
        <begin position="670"/>
        <end position="744"/>
    </location>
</feature>
<dbReference type="InterPro" id="IPR002562">
    <property type="entry name" value="3'-5'_exonuclease_dom"/>
</dbReference>
<evidence type="ECO:0000256" key="6">
    <source>
        <dbReference type="ARBA" id="ARBA00022839"/>
    </source>
</evidence>
<dbReference type="Gene3D" id="1.10.150.80">
    <property type="entry name" value="HRDC domain"/>
    <property type="match status" value="1"/>
</dbReference>
<dbReference type="InterPro" id="IPR012337">
    <property type="entry name" value="RNaseH-like_sf"/>
</dbReference>
<dbReference type="InterPro" id="IPR044876">
    <property type="entry name" value="HRDC_dom_sf"/>
</dbReference>
<comment type="subcellular location">
    <subcellularLocation>
        <location evidence="1">Nucleus</location>
    </subcellularLocation>
</comment>
<dbReference type="FunFam" id="3.30.420.10:FF:000059">
    <property type="entry name" value="Exosome complex exonuclease Rrp6"/>
    <property type="match status" value="1"/>
</dbReference>
<dbReference type="SUPFAM" id="SSF53098">
    <property type="entry name" value="Ribonuclease H-like"/>
    <property type="match status" value="1"/>
</dbReference>
<evidence type="ECO:0000256" key="10">
    <source>
        <dbReference type="SAM" id="Coils"/>
    </source>
</evidence>
<evidence type="ECO:0000256" key="3">
    <source>
        <dbReference type="ARBA" id="ARBA00022722"/>
    </source>
</evidence>
<dbReference type="AlphaFoldDB" id="A0ABD2MSY0"/>
<accession>A0ABD2MSY0</accession>
<evidence type="ECO:0000256" key="11">
    <source>
        <dbReference type="SAM" id="MobiDB-lite"/>
    </source>
</evidence>
<dbReference type="InterPro" id="IPR012588">
    <property type="entry name" value="Exosome-assoc_fac_Rrp6_N"/>
</dbReference>
<dbReference type="GO" id="GO:0005634">
    <property type="term" value="C:nucleus"/>
    <property type="evidence" value="ECO:0007669"/>
    <property type="project" value="UniProtKB-SubCell"/>
</dbReference>
<sequence>MDLKTHSENVASRTDVLKESNALPRFTNTENFTKNGFKTLMESIRHANTLPTQQDYSFYNAQESFKKIMSSEGNRILTSINSILNYYGLKNNIKTSILDHKTELLIEANDTILERVANNIDEMNGIKKSTIDPIELQSVSAPLPINGSWNKLNKTKFSVTSLEGSKSQCENSNSPVRLLTAKNIIRPQKFFKDKIDNSNLYPWEPRIKEKPNSLKPLAIFLEETERGEEFSHPYEFELENFLPPEEQLLEDKVKPTYPRTLAETNFMEVNTIEQLNEMVEDLRNYKIISVDVEHHSYRTFMGITCLMQISTGDTDYVIDTLVLRDKLFLLNEIFTKQSILKVFHGADSDILWLQRDLSIYVVNMFDTHQASKILEYSSLSLASLLERFCNFKPNKHFQLADWRIRPLPDVLKEYAREDTHYLIYIYQILKNELLKKAGGSDRLLITAYQRSTDICKQRYFKPRLSEESHLDFYRMCKRLFDNRQMYALEELYKWRDQKAREEDESTGYVLPNHMLLQIAETLPREMQGILACCNPIPPLVRSYLLELHHIVLKARDKPLEKQILQEDTRARGSIIQIQKLNVDSPLHCPHDLSKNGDFRDDLPTVLGVNKHDYMKSIVQKCKLDKNCSSYSIFTDQEKEITPRNAKNRRFLAPFERYQFVKPFIQDEEKKLALQKEKEAEKKTIDSEKNTFDIKPNIEDIKPKISAVTATIEIEDDIDKINRNLENLVEENKTDEERLALIRNHFDMLSKKTQEDEELAKRREEKLYEKATKMVSNQSLSEMGGTKKRKRDDSYESHLPFDNKNIEHRFLNPAPYETSDKYVPLGQKRRKTSNDDIAEAGTSLNQIWKKKKKRNKTKAQQIRPDLKKRKTANVVMGEGTNETKTTDEISRQGKKRKRNNDDGDFEAFDYSSVDFRQFQGGAGSVNEGKNIKSNFKNKAKRKIVNKAFNKSGVFDSRKKK</sequence>
<name>A0ABD2MSY0_9CUCU</name>
<proteinExistence type="inferred from homology"/>
<dbReference type="Proteomes" id="UP001516400">
    <property type="component" value="Unassembled WGS sequence"/>
</dbReference>
<dbReference type="GO" id="GO:0004527">
    <property type="term" value="F:exonuclease activity"/>
    <property type="evidence" value="ECO:0007669"/>
    <property type="project" value="UniProtKB-KW"/>
</dbReference>
<dbReference type="InterPro" id="IPR036397">
    <property type="entry name" value="RNaseH_sf"/>
</dbReference>
<evidence type="ECO:0000256" key="2">
    <source>
        <dbReference type="ARBA" id="ARBA00022552"/>
    </source>
</evidence>
<dbReference type="FunFam" id="1.10.150.80:FF:000001">
    <property type="entry name" value="Putative exosome component 10"/>
    <property type="match status" value="1"/>
</dbReference>
<protein>
    <recommendedName>
        <fullName evidence="9">Exosome complex component 10 homolog</fullName>
    </recommendedName>
</protein>
<dbReference type="EMBL" id="JABFTP020000021">
    <property type="protein sequence ID" value="KAL3269515.1"/>
    <property type="molecule type" value="Genomic_DNA"/>
</dbReference>
<dbReference type="GO" id="GO:0000178">
    <property type="term" value="C:exosome (RNase complex)"/>
    <property type="evidence" value="ECO:0007669"/>
    <property type="project" value="UniProtKB-KW"/>
</dbReference>
<evidence type="ECO:0000313" key="13">
    <source>
        <dbReference type="EMBL" id="KAL3269515.1"/>
    </source>
</evidence>
<keyword evidence="2" id="KW-0698">rRNA processing</keyword>
<comment type="similarity">
    <text evidence="8">Belongs to the exosome component 10/RRP6 family.</text>
</comment>
<dbReference type="SUPFAM" id="SSF47819">
    <property type="entry name" value="HRDC-like"/>
    <property type="match status" value="1"/>
</dbReference>
<dbReference type="PANTHER" id="PTHR12124">
    <property type="entry name" value="POLYMYOSITIS/SCLERODERMA AUTOANTIGEN-RELATED"/>
    <property type="match status" value="1"/>
</dbReference>
<evidence type="ECO:0000256" key="8">
    <source>
        <dbReference type="ARBA" id="ARBA00043957"/>
    </source>
</evidence>
<dbReference type="InterPro" id="IPR010997">
    <property type="entry name" value="HRDC-like_sf"/>
</dbReference>
<feature type="domain" description="HRDC" evidence="12">
    <location>
        <begin position="481"/>
        <end position="561"/>
    </location>
</feature>
<feature type="region of interest" description="Disordered" evidence="11">
    <location>
        <begin position="769"/>
        <end position="799"/>
    </location>
</feature>
<dbReference type="Pfam" id="PF08066">
    <property type="entry name" value="PMC2NT"/>
    <property type="match status" value="1"/>
</dbReference>
<keyword evidence="6" id="KW-0269">Exonuclease</keyword>
<evidence type="ECO:0000256" key="7">
    <source>
        <dbReference type="ARBA" id="ARBA00023242"/>
    </source>
</evidence>
<evidence type="ECO:0000256" key="4">
    <source>
        <dbReference type="ARBA" id="ARBA00022801"/>
    </source>
</evidence>
<comment type="caution">
    <text evidence="13">The sequence shown here is derived from an EMBL/GenBank/DDBJ whole genome shotgun (WGS) entry which is preliminary data.</text>
</comment>
<organism evidence="13 14">
    <name type="scientific">Cryptolaemus montrouzieri</name>
    <dbReference type="NCBI Taxonomy" id="559131"/>
    <lineage>
        <taxon>Eukaryota</taxon>
        <taxon>Metazoa</taxon>
        <taxon>Ecdysozoa</taxon>
        <taxon>Arthropoda</taxon>
        <taxon>Hexapoda</taxon>
        <taxon>Insecta</taxon>
        <taxon>Pterygota</taxon>
        <taxon>Neoptera</taxon>
        <taxon>Endopterygota</taxon>
        <taxon>Coleoptera</taxon>
        <taxon>Polyphaga</taxon>
        <taxon>Cucujiformia</taxon>
        <taxon>Coccinelloidea</taxon>
        <taxon>Coccinellidae</taxon>
        <taxon>Scymninae</taxon>
        <taxon>Scymnini</taxon>
        <taxon>Cryptolaemus</taxon>
    </lineage>
</organism>
<dbReference type="Pfam" id="PF01612">
    <property type="entry name" value="DNA_pol_A_exo1"/>
    <property type="match status" value="1"/>
</dbReference>
<reference evidence="13 14" key="1">
    <citation type="journal article" date="2021" name="BMC Biol.">
        <title>Horizontally acquired antibacterial genes associated with adaptive radiation of ladybird beetles.</title>
        <authorList>
            <person name="Li H.S."/>
            <person name="Tang X.F."/>
            <person name="Huang Y.H."/>
            <person name="Xu Z.Y."/>
            <person name="Chen M.L."/>
            <person name="Du X.Y."/>
            <person name="Qiu B.Y."/>
            <person name="Chen P.T."/>
            <person name="Zhang W."/>
            <person name="Slipinski A."/>
            <person name="Escalona H.E."/>
            <person name="Waterhouse R.M."/>
            <person name="Zwick A."/>
            <person name="Pang H."/>
        </authorList>
    </citation>
    <scope>NUCLEOTIDE SEQUENCE [LARGE SCALE GENOMIC DNA]</scope>
    <source>
        <strain evidence="13">SYSU2018</strain>
    </source>
</reference>
<dbReference type="SMART" id="SM00341">
    <property type="entry name" value="HRDC"/>
    <property type="match status" value="1"/>
</dbReference>
<evidence type="ECO:0000256" key="9">
    <source>
        <dbReference type="ARBA" id="ARBA00070365"/>
    </source>
</evidence>
<keyword evidence="10" id="KW-0175">Coiled coil</keyword>
<feature type="compositionally biased region" description="Basic residues" evidence="11">
    <location>
        <begin position="847"/>
        <end position="856"/>
    </location>
</feature>
<dbReference type="PANTHER" id="PTHR12124:SF47">
    <property type="entry name" value="EXOSOME COMPONENT 10"/>
    <property type="match status" value="1"/>
</dbReference>
<keyword evidence="7" id="KW-0539">Nucleus</keyword>
<keyword evidence="14" id="KW-1185">Reference proteome</keyword>
<dbReference type="Gene3D" id="3.30.420.10">
    <property type="entry name" value="Ribonuclease H-like superfamily/Ribonuclease H"/>
    <property type="match status" value="1"/>
</dbReference>
<dbReference type="GO" id="GO:0006364">
    <property type="term" value="P:rRNA processing"/>
    <property type="evidence" value="ECO:0007669"/>
    <property type="project" value="UniProtKB-KW"/>
</dbReference>
<keyword evidence="5" id="KW-0271">Exosome</keyword>
<dbReference type="InterPro" id="IPR045092">
    <property type="entry name" value="Rrp6-like"/>
</dbReference>
<dbReference type="InterPro" id="IPR002121">
    <property type="entry name" value="HRDC_dom"/>
</dbReference>
<evidence type="ECO:0000313" key="14">
    <source>
        <dbReference type="Proteomes" id="UP001516400"/>
    </source>
</evidence>
<evidence type="ECO:0000256" key="1">
    <source>
        <dbReference type="ARBA" id="ARBA00004123"/>
    </source>
</evidence>
<gene>
    <name evidence="13" type="ORF">HHI36_008581</name>
</gene>
<dbReference type="SMART" id="SM00474">
    <property type="entry name" value="35EXOc"/>
    <property type="match status" value="1"/>
</dbReference>
<dbReference type="PROSITE" id="PS50967">
    <property type="entry name" value="HRDC"/>
    <property type="match status" value="1"/>
</dbReference>
<keyword evidence="3" id="KW-0540">Nuclease</keyword>
<dbReference type="Pfam" id="PF00570">
    <property type="entry name" value="HRDC"/>
    <property type="match status" value="1"/>
</dbReference>